<name>A0A183VF93_TOXCA</name>
<dbReference type="Pfam" id="PF07245">
    <property type="entry name" value="Phlebovirus_G2"/>
    <property type="match status" value="1"/>
</dbReference>
<sequence length="172" mass="19056">MLPDSHTAPKAAVVLLVVAFFVVQSVCFIEPVQDPQIDAAAPVQAVATMVGKMQCANRDDAQKFDCFLPKDSCTCQPRETVAACQCEEQLLEHLFTLKEHILPLETHDILLKETGKTVEAQFKHPISLEAQVDRQGFQKSTIADKPTCEVTQASVSGCYNCLWSFSNRIMQN</sequence>
<proteinExistence type="predicted"/>
<protein>
    <submittedName>
        <fullName evidence="5">Phlebovirus_G2 domain-containing protein</fullName>
    </submittedName>
</protein>
<accession>A0A183VF93</accession>
<reference evidence="5" key="1">
    <citation type="submission" date="2016-06" db="UniProtKB">
        <authorList>
            <consortium name="WormBaseParasite"/>
        </authorList>
    </citation>
    <scope>IDENTIFICATION</scope>
</reference>
<organism evidence="4 5">
    <name type="scientific">Toxocara canis</name>
    <name type="common">Canine roundworm</name>
    <dbReference type="NCBI Taxonomy" id="6265"/>
    <lineage>
        <taxon>Eukaryota</taxon>
        <taxon>Metazoa</taxon>
        <taxon>Ecdysozoa</taxon>
        <taxon>Nematoda</taxon>
        <taxon>Chromadorea</taxon>
        <taxon>Rhabditida</taxon>
        <taxon>Spirurina</taxon>
        <taxon>Ascaridomorpha</taxon>
        <taxon>Ascaridoidea</taxon>
        <taxon>Toxocaridae</taxon>
        <taxon>Toxocara</taxon>
    </lineage>
</organism>
<dbReference type="AlphaFoldDB" id="A0A183VF93"/>
<gene>
    <name evidence="3" type="ORF">TCNE_LOCUS19413</name>
</gene>
<dbReference type="WBParaSite" id="TCNE_0001941701-mRNA-1">
    <property type="protein sequence ID" value="TCNE_0001941701-mRNA-1"/>
    <property type="gene ID" value="TCNE_0001941701"/>
</dbReference>
<feature type="domain" description="Phlebovirus glycoprotein G2 fusion" evidence="2">
    <location>
        <begin position="20"/>
        <end position="132"/>
    </location>
</feature>
<reference evidence="3 4" key="2">
    <citation type="submission" date="2018-11" db="EMBL/GenBank/DDBJ databases">
        <authorList>
            <consortium name="Pathogen Informatics"/>
        </authorList>
    </citation>
    <scope>NUCLEOTIDE SEQUENCE [LARGE SCALE GENOMIC DNA]</scope>
</reference>
<dbReference type="EMBL" id="UYWY01026868">
    <property type="protein sequence ID" value="VDM50734.1"/>
    <property type="molecule type" value="Genomic_DNA"/>
</dbReference>
<evidence type="ECO:0000313" key="4">
    <source>
        <dbReference type="Proteomes" id="UP000050794"/>
    </source>
</evidence>
<evidence type="ECO:0000259" key="2">
    <source>
        <dbReference type="Pfam" id="PF07245"/>
    </source>
</evidence>
<keyword evidence="1" id="KW-0732">Signal</keyword>
<dbReference type="InterPro" id="IPR009878">
    <property type="entry name" value="Phlebovirus_G2_fusion"/>
</dbReference>
<evidence type="ECO:0000313" key="5">
    <source>
        <dbReference type="WBParaSite" id="TCNE_0001941701-mRNA-1"/>
    </source>
</evidence>
<evidence type="ECO:0000313" key="3">
    <source>
        <dbReference type="EMBL" id="VDM50734.1"/>
    </source>
</evidence>
<feature type="chain" id="PRO_5044553756" evidence="1">
    <location>
        <begin position="28"/>
        <end position="172"/>
    </location>
</feature>
<dbReference type="Proteomes" id="UP000050794">
    <property type="component" value="Unassembled WGS sequence"/>
</dbReference>
<feature type="signal peptide" evidence="1">
    <location>
        <begin position="1"/>
        <end position="27"/>
    </location>
</feature>
<evidence type="ECO:0000256" key="1">
    <source>
        <dbReference type="SAM" id="SignalP"/>
    </source>
</evidence>
<keyword evidence="4" id="KW-1185">Reference proteome</keyword>